<evidence type="ECO:0008006" key="3">
    <source>
        <dbReference type="Google" id="ProtNLM"/>
    </source>
</evidence>
<dbReference type="GeneID" id="77385792"/>
<evidence type="ECO:0000313" key="2">
    <source>
        <dbReference type="Proteomes" id="UP001595660"/>
    </source>
</evidence>
<organism evidence="1 2">
    <name type="scientific">Halobacterium litoreum</name>
    <dbReference type="NCBI Taxonomy" id="2039234"/>
    <lineage>
        <taxon>Archaea</taxon>
        <taxon>Methanobacteriati</taxon>
        <taxon>Methanobacteriota</taxon>
        <taxon>Stenosarchaea group</taxon>
        <taxon>Halobacteria</taxon>
        <taxon>Halobacteriales</taxon>
        <taxon>Halobacteriaceae</taxon>
        <taxon>Halobacterium</taxon>
    </lineage>
</organism>
<sequence length="41" mass="4089">MSDSEPVMCPVCGWTGDTEEVAGAETATACPTCGEPLGDVA</sequence>
<keyword evidence="2" id="KW-1185">Reference proteome</keyword>
<accession>A0ABD5NIP6</accession>
<gene>
    <name evidence="1" type="ORF">ACFOKC_14140</name>
</gene>
<proteinExistence type="predicted"/>
<name>A0ABD5NIP6_9EURY</name>
<dbReference type="EMBL" id="JBHRWN010000002">
    <property type="protein sequence ID" value="MFC3478867.1"/>
    <property type="molecule type" value="Genomic_DNA"/>
</dbReference>
<reference evidence="1 2" key="1">
    <citation type="journal article" date="2019" name="Int. J. Syst. Evol. Microbiol.">
        <title>The Global Catalogue of Microorganisms (GCM) 10K type strain sequencing project: providing services to taxonomists for standard genome sequencing and annotation.</title>
        <authorList>
            <consortium name="The Broad Institute Genomics Platform"/>
            <consortium name="The Broad Institute Genome Sequencing Center for Infectious Disease"/>
            <person name="Wu L."/>
            <person name="Ma J."/>
        </authorList>
    </citation>
    <scope>NUCLEOTIDE SEQUENCE [LARGE SCALE GENOMIC DNA]</scope>
    <source>
        <strain evidence="1 2">CGMCC 1.12562</strain>
    </source>
</reference>
<protein>
    <recommendedName>
        <fullName evidence="3">Small CPxCG-related zinc finger protein</fullName>
    </recommendedName>
</protein>
<dbReference type="Proteomes" id="UP001595660">
    <property type="component" value="Unassembled WGS sequence"/>
</dbReference>
<dbReference type="RefSeq" id="WP_269780527.1">
    <property type="nucleotide sequence ID" value="NZ_CP089466.1"/>
</dbReference>
<comment type="caution">
    <text evidence="1">The sequence shown here is derived from an EMBL/GenBank/DDBJ whole genome shotgun (WGS) entry which is preliminary data.</text>
</comment>
<evidence type="ECO:0000313" key="1">
    <source>
        <dbReference type="EMBL" id="MFC3478867.1"/>
    </source>
</evidence>
<dbReference type="AlphaFoldDB" id="A0ABD5NIP6"/>